<proteinExistence type="predicted"/>
<name>A0A0P1BRZ6_9BASI</name>
<organism evidence="1 2">
    <name type="scientific">Ceraceosorus bombacis</name>
    <dbReference type="NCBI Taxonomy" id="401625"/>
    <lineage>
        <taxon>Eukaryota</taxon>
        <taxon>Fungi</taxon>
        <taxon>Dikarya</taxon>
        <taxon>Basidiomycota</taxon>
        <taxon>Ustilaginomycotina</taxon>
        <taxon>Exobasidiomycetes</taxon>
        <taxon>Ceraceosorales</taxon>
        <taxon>Ceraceosoraceae</taxon>
        <taxon>Ceraceosorus</taxon>
    </lineage>
</organism>
<evidence type="ECO:0000313" key="1">
    <source>
        <dbReference type="EMBL" id="CEH18935.1"/>
    </source>
</evidence>
<evidence type="ECO:0000313" key="2">
    <source>
        <dbReference type="Proteomes" id="UP000054845"/>
    </source>
</evidence>
<keyword evidence="2" id="KW-1185">Reference proteome</keyword>
<dbReference type="Proteomes" id="UP000054845">
    <property type="component" value="Unassembled WGS sequence"/>
</dbReference>
<sequence>MPRYSRSVREFNRISDYHRGQRTERILAQQEADRKEAAARGPSRPIDFIPRTQVASARKLVLRREKELKEKDSASTTTVKSK</sequence>
<accession>A0A0P1BRZ6</accession>
<dbReference type="AlphaFoldDB" id="A0A0P1BRZ6"/>
<reference evidence="1 2" key="1">
    <citation type="submission" date="2014-09" db="EMBL/GenBank/DDBJ databases">
        <authorList>
            <person name="Magalhaes I.L.F."/>
            <person name="Oliveira U."/>
            <person name="Santos F.R."/>
            <person name="Vidigal T.H.D.A."/>
            <person name="Brescovit A.D."/>
            <person name="Santos A.J."/>
        </authorList>
    </citation>
    <scope>NUCLEOTIDE SEQUENCE [LARGE SCALE GENOMIC DNA]</scope>
</reference>
<dbReference type="EMBL" id="CCYA01000276">
    <property type="protein sequence ID" value="CEH18935.1"/>
    <property type="molecule type" value="Genomic_DNA"/>
</dbReference>
<protein>
    <submittedName>
        <fullName evidence="1">Uncharacterized protein</fullName>
    </submittedName>
</protein>